<organism evidence="4 5">
    <name type="scientific">Malus domestica</name>
    <name type="common">Apple</name>
    <name type="synonym">Pyrus malus</name>
    <dbReference type="NCBI Taxonomy" id="3750"/>
    <lineage>
        <taxon>Eukaryota</taxon>
        <taxon>Viridiplantae</taxon>
        <taxon>Streptophyta</taxon>
        <taxon>Embryophyta</taxon>
        <taxon>Tracheophyta</taxon>
        <taxon>Spermatophyta</taxon>
        <taxon>Magnoliopsida</taxon>
        <taxon>eudicotyledons</taxon>
        <taxon>Gunneridae</taxon>
        <taxon>Pentapetalae</taxon>
        <taxon>rosids</taxon>
        <taxon>fabids</taxon>
        <taxon>Rosales</taxon>
        <taxon>Rosaceae</taxon>
        <taxon>Amygdaloideae</taxon>
        <taxon>Maleae</taxon>
        <taxon>Malus</taxon>
    </lineage>
</organism>
<keyword evidence="5" id="KW-1185">Reference proteome</keyword>
<dbReference type="GO" id="GO:0017111">
    <property type="term" value="F:ribonucleoside triphosphate phosphatase activity"/>
    <property type="evidence" value="ECO:0007669"/>
    <property type="project" value="InterPro"/>
</dbReference>
<keyword evidence="1" id="KW-0547">Nucleotide-binding</keyword>
<sequence>MCNQVREDTDLFIDGEVGKMELFSSSFFSAVLKILESTVLFLASVPFLKFGLDIPANHRGALSQSNRDFVKEERYSQLVALLSKQ</sequence>
<comment type="caution">
    <text evidence="4">The sequence shown here is derived from an EMBL/GenBank/DDBJ whole genome shotgun (WGS) entry which is preliminary data.</text>
</comment>
<dbReference type="Pfam" id="PF03266">
    <property type="entry name" value="NTPase_1"/>
    <property type="match status" value="1"/>
</dbReference>
<dbReference type="InterPro" id="IPR004948">
    <property type="entry name" value="Nuc-triphosphatase_THEP1"/>
</dbReference>
<proteinExistence type="predicted"/>
<name>A0A498KDP4_MALDO</name>
<dbReference type="STRING" id="3750.A0A498KDP4"/>
<protein>
    <submittedName>
        <fullName evidence="4">Uncharacterized protein</fullName>
    </submittedName>
</protein>
<dbReference type="EMBL" id="RDQH01000328">
    <property type="protein sequence ID" value="RXI06299.1"/>
    <property type="molecule type" value="Genomic_DNA"/>
</dbReference>
<keyword evidence="2" id="KW-0378">Hydrolase</keyword>
<dbReference type="PANTHER" id="PTHR43146:SF1">
    <property type="entry name" value="CANCER-RELATED NUCLEOSIDE-TRIPHOSPHATASE"/>
    <property type="match status" value="1"/>
</dbReference>
<evidence type="ECO:0000256" key="2">
    <source>
        <dbReference type="ARBA" id="ARBA00022801"/>
    </source>
</evidence>
<evidence type="ECO:0000256" key="1">
    <source>
        <dbReference type="ARBA" id="ARBA00022741"/>
    </source>
</evidence>
<dbReference type="AlphaFoldDB" id="A0A498KDP4"/>
<evidence type="ECO:0000256" key="3">
    <source>
        <dbReference type="ARBA" id="ARBA00022840"/>
    </source>
</evidence>
<evidence type="ECO:0000313" key="5">
    <source>
        <dbReference type="Proteomes" id="UP000290289"/>
    </source>
</evidence>
<dbReference type="GO" id="GO:0005524">
    <property type="term" value="F:ATP binding"/>
    <property type="evidence" value="ECO:0007669"/>
    <property type="project" value="UniProtKB-KW"/>
</dbReference>
<keyword evidence="3" id="KW-0067">ATP-binding</keyword>
<reference evidence="4 5" key="1">
    <citation type="submission" date="2018-10" db="EMBL/GenBank/DDBJ databases">
        <title>A high-quality apple genome assembly.</title>
        <authorList>
            <person name="Hu J."/>
        </authorList>
    </citation>
    <scope>NUCLEOTIDE SEQUENCE [LARGE SCALE GENOMIC DNA]</scope>
    <source>
        <strain evidence="5">cv. HFTH1</strain>
        <tissue evidence="4">Young leaf</tissue>
    </source>
</reference>
<dbReference type="Gene3D" id="3.40.50.300">
    <property type="entry name" value="P-loop containing nucleotide triphosphate hydrolases"/>
    <property type="match status" value="1"/>
</dbReference>
<dbReference type="Proteomes" id="UP000290289">
    <property type="component" value="Chromosome 2"/>
</dbReference>
<dbReference type="PANTHER" id="PTHR43146">
    <property type="entry name" value="CANCER-RELATED NUCLEOSIDE-TRIPHOSPHATASE"/>
    <property type="match status" value="1"/>
</dbReference>
<gene>
    <name evidence="4" type="ORF">DVH24_018341</name>
</gene>
<accession>A0A498KDP4</accession>
<dbReference type="InterPro" id="IPR027417">
    <property type="entry name" value="P-loop_NTPase"/>
</dbReference>
<evidence type="ECO:0000313" key="4">
    <source>
        <dbReference type="EMBL" id="RXI06299.1"/>
    </source>
</evidence>